<reference evidence="7 8" key="1">
    <citation type="submission" date="2014-03" db="EMBL/GenBank/DDBJ databases">
        <title>Bradyrhizobium valentinum sp. nov., isolated from effective nodules of Lupinus mariae-josephae, a lupine endemic of basic-lime soils in Eastern Spain.</title>
        <authorList>
            <person name="Duran D."/>
            <person name="Rey L."/>
            <person name="Navarro A."/>
            <person name="Busquets A."/>
            <person name="Imperial J."/>
            <person name="Ruiz-Argueso T."/>
        </authorList>
    </citation>
    <scope>NUCLEOTIDE SEQUENCE [LARGE SCALE GENOMIC DNA]</scope>
    <source>
        <strain evidence="7 8">PAC68</strain>
    </source>
</reference>
<evidence type="ECO:0000313" key="8">
    <source>
        <dbReference type="Proteomes" id="UP000050863"/>
    </source>
</evidence>
<comment type="caution">
    <text evidence="7">The sequence shown here is derived from an EMBL/GenBank/DDBJ whole genome shotgun (WGS) entry which is preliminary data.</text>
</comment>
<feature type="domain" description="Cytochrome c" evidence="6">
    <location>
        <begin position="302"/>
        <end position="532"/>
    </location>
</feature>
<feature type="region of interest" description="Disordered" evidence="5">
    <location>
        <begin position="533"/>
        <end position="553"/>
    </location>
</feature>
<dbReference type="PANTHER" id="PTHR30600:SF9">
    <property type="entry name" value="BLR7738 PROTEIN"/>
    <property type="match status" value="1"/>
</dbReference>
<dbReference type="InterPro" id="IPR051395">
    <property type="entry name" value="Cytochrome_c_Peroxidase/MauG"/>
</dbReference>
<dbReference type="EMBL" id="LLXZ01000197">
    <property type="protein sequence ID" value="KRQ96523.1"/>
    <property type="molecule type" value="Genomic_DNA"/>
</dbReference>
<evidence type="ECO:0000256" key="4">
    <source>
        <dbReference type="PROSITE-ProRule" id="PRU00433"/>
    </source>
</evidence>
<sequence length="553" mass="61066">MIYLNQGWSQNDREWYYNFSQGSAILSYDIFLNLEIANGQELFRSDANSVRYGLIPGAPNWINPDGLPIGMSKTTLATAIGDWPAGDYAGPTCAACHETQLNYKGKRVRIDGGSANTFDIQAYIQALNAATRETLTDAAKFDRLATRLGAAGPEAKAKLRERFEHQAPAIHQYATISSASPSPWGPARIDARSLINNRLTAILPGIPENTSTAIAPVKPPFLWNSPHGLWTQWAAYIQSPLDRNLGETMGVFMPINLHAKTPAEGLYDSNAAIPELQRVEKQLERLAPPSWPEDVFGKIDREKAKTGKALFMEHCASCHNAWPYRWSEPNKYGKRFVLVGLVPQSYMGTDRAQSEAIRPFAVTGQFSNHLPPQFRGKYVVPMYDLARTIRIAVEEKAVAKLNPTPAELVELNGYRELPQPPIPDQVWKAAPRDGVWATPPFLHNGSVPNLYEMLVPTGERSKKFCITSEFDPIKVGFDTTCGPNTFVLDTSLLGNTNAGHSFQDGPRGNGVVGPLLSDDQRWALVEYLKSIPEEPGRVTPYGGPPETSQPQKP</sequence>
<organism evidence="7 8">
    <name type="scientific">Bradyrhizobium jicamae</name>
    <dbReference type="NCBI Taxonomy" id="280332"/>
    <lineage>
        <taxon>Bacteria</taxon>
        <taxon>Pseudomonadati</taxon>
        <taxon>Pseudomonadota</taxon>
        <taxon>Alphaproteobacteria</taxon>
        <taxon>Hyphomicrobiales</taxon>
        <taxon>Nitrobacteraceae</taxon>
        <taxon>Bradyrhizobium</taxon>
    </lineage>
</organism>
<dbReference type="SUPFAM" id="SSF46626">
    <property type="entry name" value="Cytochrome c"/>
    <property type="match status" value="1"/>
</dbReference>
<accession>A0A0R3KLN2</accession>
<dbReference type="PANTHER" id="PTHR30600">
    <property type="entry name" value="CYTOCHROME C PEROXIDASE-RELATED"/>
    <property type="match status" value="1"/>
</dbReference>
<evidence type="ECO:0000313" key="7">
    <source>
        <dbReference type="EMBL" id="KRQ96523.1"/>
    </source>
</evidence>
<dbReference type="NCBIfam" id="NF040606">
    <property type="entry name" value="CytoC_perox"/>
    <property type="match status" value="1"/>
</dbReference>
<dbReference type="Gene3D" id="1.10.760.10">
    <property type="entry name" value="Cytochrome c-like domain"/>
    <property type="match status" value="1"/>
</dbReference>
<keyword evidence="2 4" id="KW-0479">Metal-binding</keyword>
<gene>
    <name evidence="7" type="ORF">CQ12_08600</name>
</gene>
<dbReference type="GO" id="GO:0046872">
    <property type="term" value="F:metal ion binding"/>
    <property type="evidence" value="ECO:0007669"/>
    <property type="project" value="UniProtKB-KW"/>
</dbReference>
<keyword evidence="1 4" id="KW-0349">Heme</keyword>
<name>A0A0R3KLN2_9BRAD</name>
<dbReference type="Pfam" id="PF21419">
    <property type="entry name" value="RoxA-like_Cyt-c"/>
    <property type="match status" value="1"/>
</dbReference>
<dbReference type="Proteomes" id="UP000050863">
    <property type="component" value="Unassembled WGS sequence"/>
</dbReference>
<keyword evidence="8" id="KW-1185">Reference proteome</keyword>
<dbReference type="InterPro" id="IPR047758">
    <property type="entry name" value="CytoC_perox"/>
</dbReference>
<dbReference type="InterPro" id="IPR009056">
    <property type="entry name" value="Cyt_c-like_dom"/>
</dbReference>
<dbReference type="PROSITE" id="PS51007">
    <property type="entry name" value="CYTC"/>
    <property type="match status" value="1"/>
</dbReference>
<dbReference type="STRING" id="280332.CQ12_08600"/>
<evidence type="ECO:0000256" key="2">
    <source>
        <dbReference type="ARBA" id="ARBA00022723"/>
    </source>
</evidence>
<keyword evidence="3 4" id="KW-0408">Iron</keyword>
<dbReference type="GO" id="GO:0009055">
    <property type="term" value="F:electron transfer activity"/>
    <property type="evidence" value="ECO:0007669"/>
    <property type="project" value="InterPro"/>
</dbReference>
<protein>
    <recommendedName>
        <fullName evidence="6">Cytochrome c domain-containing protein</fullName>
    </recommendedName>
</protein>
<dbReference type="InterPro" id="IPR036909">
    <property type="entry name" value="Cyt_c-like_dom_sf"/>
</dbReference>
<dbReference type="GO" id="GO:0004130">
    <property type="term" value="F:cytochrome-c peroxidase activity"/>
    <property type="evidence" value="ECO:0007669"/>
    <property type="project" value="TreeGrafter"/>
</dbReference>
<dbReference type="AlphaFoldDB" id="A0A0R3KLN2"/>
<proteinExistence type="predicted"/>
<evidence type="ECO:0000256" key="5">
    <source>
        <dbReference type="SAM" id="MobiDB-lite"/>
    </source>
</evidence>
<evidence type="ECO:0000256" key="3">
    <source>
        <dbReference type="ARBA" id="ARBA00023004"/>
    </source>
</evidence>
<dbReference type="RefSeq" id="WP_057839628.1">
    <property type="nucleotide sequence ID" value="NZ_LLXZ01000197.1"/>
</dbReference>
<dbReference type="GO" id="GO:0020037">
    <property type="term" value="F:heme binding"/>
    <property type="evidence" value="ECO:0007669"/>
    <property type="project" value="InterPro"/>
</dbReference>
<dbReference type="OrthoDB" id="417271at2"/>
<evidence type="ECO:0000256" key="1">
    <source>
        <dbReference type="ARBA" id="ARBA00022617"/>
    </source>
</evidence>
<evidence type="ECO:0000259" key="6">
    <source>
        <dbReference type="PROSITE" id="PS51007"/>
    </source>
</evidence>